<sequence length="63" mass="7089">MSQPVNDVLRKWAVLIGIECRQHPERPTTTLRRDGLGHAIRYKNLRGCVNDGPRGRTAPCGHN</sequence>
<dbReference type="AlphaFoldDB" id="A0AAN7UV08"/>
<organism evidence="1 2">
    <name type="scientific">Xylaria bambusicola</name>
    <dbReference type="NCBI Taxonomy" id="326684"/>
    <lineage>
        <taxon>Eukaryota</taxon>
        <taxon>Fungi</taxon>
        <taxon>Dikarya</taxon>
        <taxon>Ascomycota</taxon>
        <taxon>Pezizomycotina</taxon>
        <taxon>Sordariomycetes</taxon>
        <taxon>Xylariomycetidae</taxon>
        <taxon>Xylariales</taxon>
        <taxon>Xylariaceae</taxon>
        <taxon>Xylaria</taxon>
    </lineage>
</organism>
<evidence type="ECO:0000313" key="2">
    <source>
        <dbReference type="Proteomes" id="UP001305414"/>
    </source>
</evidence>
<evidence type="ECO:0000313" key="1">
    <source>
        <dbReference type="EMBL" id="KAK5633391.1"/>
    </source>
</evidence>
<dbReference type="Proteomes" id="UP001305414">
    <property type="component" value="Unassembled WGS sequence"/>
</dbReference>
<comment type="caution">
    <text evidence="1">The sequence shown here is derived from an EMBL/GenBank/DDBJ whole genome shotgun (WGS) entry which is preliminary data.</text>
</comment>
<reference evidence="1 2" key="1">
    <citation type="submission" date="2023-10" db="EMBL/GenBank/DDBJ databases">
        <title>Draft genome sequence of Xylaria bambusicola isolate GMP-LS, the root and basal stem rot pathogen of sugarcane in Indonesia.</title>
        <authorList>
            <person name="Selvaraj P."/>
            <person name="Muralishankar V."/>
            <person name="Muruganantham S."/>
            <person name="Sp S."/>
            <person name="Haryani S."/>
            <person name="Lau K.J.X."/>
            <person name="Naqvi N.I."/>
        </authorList>
    </citation>
    <scope>NUCLEOTIDE SEQUENCE [LARGE SCALE GENOMIC DNA]</scope>
    <source>
        <strain evidence="1">GMP-LS</strain>
    </source>
</reference>
<name>A0AAN7UV08_9PEZI</name>
<keyword evidence="2" id="KW-1185">Reference proteome</keyword>
<accession>A0AAN7UV08</accession>
<protein>
    <submittedName>
        <fullName evidence="1">Uncharacterized protein</fullName>
    </submittedName>
</protein>
<proteinExistence type="predicted"/>
<dbReference type="EMBL" id="JAWHQM010000032">
    <property type="protein sequence ID" value="KAK5633391.1"/>
    <property type="molecule type" value="Genomic_DNA"/>
</dbReference>
<gene>
    <name evidence="1" type="ORF">RRF57_009105</name>
</gene>